<protein>
    <recommendedName>
        <fullName evidence="3">Nucleotidyltransferase family protein</fullName>
    </recommendedName>
</protein>
<dbReference type="SUPFAM" id="SSF81301">
    <property type="entry name" value="Nucleotidyltransferase"/>
    <property type="match status" value="1"/>
</dbReference>
<dbReference type="AlphaFoldDB" id="A0A5B8S5M5"/>
<dbReference type="KEGG" id="ngf:FRF71_12535"/>
<dbReference type="RefSeq" id="WP_147090965.1">
    <property type="nucleotide sequence ID" value="NZ_BAABJD010000002.1"/>
</dbReference>
<accession>A0A5B8S5M5</accession>
<dbReference type="Gene3D" id="3.30.460.40">
    <property type="match status" value="1"/>
</dbReference>
<evidence type="ECO:0000313" key="1">
    <source>
        <dbReference type="EMBL" id="QEA16886.1"/>
    </source>
</evidence>
<evidence type="ECO:0000313" key="2">
    <source>
        <dbReference type="Proteomes" id="UP000321172"/>
    </source>
</evidence>
<evidence type="ECO:0008006" key="3">
    <source>
        <dbReference type="Google" id="ProtNLM"/>
    </source>
</evidence>
<dbReference type="InterPro" id="IPR019646">
    <property type="entry name" value="Aminoglyc_AdlTrfase"/>
</dbReference>
<dbReference type="Proteomes" id="UP000321172">
    <property type="component" value="Chromosome"/>
</dbReference>
<proteinExistence type="predicted"/>
<dbReference type="EMBL" id="CP042345">
    <property type="protein sequence ID" value="QEA16886.1"/>
    <property type="molecule type" value="Genomic_DNA"/>
</dbReference>
<keyword evidence="2" id="KW-1185">Reference proteome</keyword>
<dbReference type="OrthoDB" id="8447821at2"/>
<sequence>MTTRLALEATLAAIQPALAAAQQRWWILGSVAVALHGAELHEIRDVDVLLDPHDCPAVFARLGIAVQSGQGDGQFRSEVFQRWDQASLPVEMFAGFKLCEQGVWHELLPQSRMPVQAGAVTVYIPERDELIAMLQRFGRPKDLLRIAALSPSGQFPSRPGSA</sequence>
<dbReference type="Pfam" id="PF10706">
    <property type="entry name" value="Aminoglyc_resit"/>
    <property type="match status" value="1"/>
</dbReference>
<dbReference type="InterPro" id="IPR043519">
    <property type="entry name" value="NT_sf"/>
</dbReference>
<reference evidence="1 2" key="1">
    <citation type="journal article" date="2013" name="J. Microbiol. Biotechnol.">
        <title>Novosphingobium ginsenosidimutans sp. nov., with the ability to convert ginsenoside.</title>
        <authorList>
            <person name="Kim J.K."/>
            <person name="He D."/>
            <person name="Liu Q.M."/>
            <person name="Park H.Y."/>
            <person name="Jung M.S."/>
            <person name="Yoon M.H."/>
            <person name="Kim S.C."/>
            <person name="Im W.T."/>
        </authorList>
    </citation>
    <scope>NUCLEOTIDE SEQUENCE [LARGE SCALE GENOMIC DNA]</scope>
    <source>
        <strain evidence="1 2">FW-6</strain>
    </source>
</reference>
<gene>
    <name evidence="1" type="ORF">FRF71_12535</name>
</gene>
<organism evidence="1 2">
    <name type="scientific">Novosphingobium ginsenosidimutans</name>
    <dbReference type="NCBI Taxonomy" id="1176536"/>
    <lineage>
        <taxon>Bacteria</taxon>
        <taxon>Pseudomonadati</taxon>
        <taxon>Pseudomonadota</taxon>
        <taxon>Alphaproteobacteria</taxon>
        <taxon>Sphingomonadales</taxon>
        <taxon>Sphingomonadaceae</taxon>
        <taxon>Novosphingobium</taxon>
    </lineage>
</organism>
<name>A0A5B8S5M5_9SPHN</name>